<dbReference type="PANTHER" id="PTHR22550">
    <property type="entry name" value="SPORE GERMINATION PROTEIN"/>
    <property type="match status" value="1"/>
</dbReference>
<dbReference type="PIRSF" id="PIRSF005690">
    <property type="entry name" value="GerBA"/>
    <property type="match status" value="1"/>
</dbReference>
<dbReference type="EMBL" id="BMKR01000012">
    <property type="protein sequence ID" value="GGF85183.1"/>
    <property type="molecule type" value="Genomic_DNA"/>
</dbReference>
<keyword evidence="4" id="KW-1133">Transmembrane helix</keyword>
<reference evidence="5" key="1">
    <citation type="journal article" date="2014" name="Int. J. Syst. Evol. Microbiol.">
        <title>Complete genome sequence of Corynebacterium casei LMG S-19264T (=DSM 44701T), isolated from a smear-ripened cheese.</title>
        <authorList>
            <consortium name="US DOE Joint Genome Institute (JGI-PGF)"/>
            <person name="Walter F."/>
            <person name="Albersmeier A."/>
            <person name="Kalinowski J."/>
            <person name="Ruckert C."/>
        </authorList>
    </citation>
    <scope>NUCLEOTIDE SEQUENCE</scope>
    <source>
        <strain evidence="5">CGMCC 1.16134</strain>
    </source>
</reference>
<evidence type="ECO:0000256" key="4">
    <source>
        <dbReference type="SAM" id="Phobius"/>
    </source>
</evidence>
<dbReference type="PANTHER" id="PTHR22550:SF5">
    <property type="entry name" value="LEUCINE ZIPPER PROTEIN 4"/>
    <property type="match status" value="1"/>
</dbReference>
<dbReference type="RefSeq" id="WP_189026690.1">
    <property type="nucleotide sequence ID" value="NZ_BMKR01000012.1"/>
</dbReference>
<comment type="similarity">
    <text evidence="1">Belongs to the GerABKA family.</text>
</comment>
<feature type="compositionally biased region" description="Basic and acidic residues" evidence="3">
    <location>
        <begin position="504"/>
        <end position="514"/>
    </location>
</feature>
<evidence type="ECO:0000256" key="2">
    <source>
        <dbReference type="ARBA" id="ARBA00023136"/>
    </source>
</evidence>
<dbReference type="Proteomes" id="UP000637643">
    <property type="component" value="Unassembled WGS sequence"/>
</dbReference>
<protein>
    <submittedName>
        <fullName evidence="5">Spore germination protein KA</fullName>
    </submittedName>
</protein>
<feature type="transmembrane region" description="Helical" evidence="4">
    <location>
        <begin position="407"/>
        <end position="429"/>
    </location>
</feature>
<evidence type="ECO:0000256" key="3">
    <source>
        <dbReference type="SAM" id="MobiDB-lite"/>
    </source>
</evidence>
<dbReference type="Pfam" id="PF03323">
    <property type="entry name" value="GerA"/>
    <property type="match status" value="1"/>
</dbReference>
<proteinExistence type="inferred from homology"/>
<accession>A0A917FJ10</accession>
<name>A0A917FJ10_9BACL</name>
<keyword evidence="2 4" id="KW-0472">Membrane</keyword>
<sequence length="554" mass="60721">MNIKRSASRKAGTGESASLEYSGPKLTDNLQQTLENIVTELGDAPDLKIRRVRLSGDRNVLAAAVHLSELADTTAVNEFVIGSLLDQTGEWNADTSASADTLPELILSHALNVGEAVLQEDWKEIMLAILSGDTAILLEGYSVSIVCQTKGGESRQVSESTAQLVVRGSKDSFVESVATNVSLIRRRIKSSKLRLEYMQIGTVTRTHVALMFIQETADADQVDEVRRRLAKISIDGILESGYIEELIQDKTFTPFPTIYNTERPDVVAGNLLEGRIIVIVDGTPFVLILPAVFTQFFQSAEDYSQRFDIVILMRLIRYISFIVLILGPSIYVALTTYHYEMIPTTLLINLLAQRENVPFPAFVEAMLMEITFEILREAGVRMPRVIGQTVSVVGALILGQAVVEAGIITPIMVIVVALTGIASFAIPAYNLAIAGRIIRFGFTLLAGMFGFYGVTLGLIVLVAHMNSLRSFGIPYLFPFVPLSVKGQKDTILRLPLWAMKPHRSPQEAREDRPAGTKVTSGHKENLAPQIRRKSDGDTAGGEVGQEGGWDENKS</sequence>
<organism evidence="5 6">
    <name type="scientific">Paenibacillus albidus</name>
    <dbReference type="NCBI Taxonomy" id="2041023"/>
    <lineage>
        <taxon>Bacteria</taxon>
        <taxon>Bacillati</taxon>
        <taxon>Bacillota</taxon>
        <taxon>Bacilli</taxon>
        <taxon>Bacillales</taxon>
        <taxon>Paenibacillaceae</taxon>
        <taxon>Paenibacillus</taxon>
    </lineage>
</organism>
<gene>
    <name evidence="5" type="primary">gerKA</name>
    <name evidence="5" type="ORF">GCM10010912_33110</name>
</gene>
<feature type="region of interest" description="Disordered" evidence="3">
    <location>
        <begin position="1"/>
        <end position="23"/>
    </location>
</feature>
<feature type="transmembrane region" description="Helical" evidence="4">
    <location>
        <begin position="441"/>
        <end position="463"/>
    </location>
</feature>
<feature type="compositionally biased region" description="Gly residues" evidence="3">
    <location>
        <begin position="538"/>
        <end position="547"/>
    </location>
</feature>
<dbReference type="InterPro" id="IPR050768">
    <property type="entry name" value="UPF0353/GerABKA_families"/>
</dbReference>
<dbReference type="GO" id="GO:0016020">
    <property type="term" value="C:membrane"/>
    <property type="evidence" value="ECO:0007669"/>
    <property type="project" value="InterPro"/>
</dbReference>
<dbReference type="AlphaFoldDB" id="A0A917FJ10"/>
<evidence type="ECO:0000313" key="6">
    <source>
        <dbReference type="Proteomes" id="UP000637643"/>
    </source>
</evidence>
<dbReference type="InterPro" id="IPR004995">
    <property type="entry name" value="Spore_Ger"/>
</dbReference>
<feature type="transmembrane region" description="Helical" evidence="4">
    <location>
        <begin position="382"/>
        <end position="401"/>
    </location>
</feature>
<reference evidence="5" key="2">
    <citation type="submission" date="2020-09" db="EMBL/GenBank/DDBJ databases">
        <authorList>
            <person name="Sun Q."/>
            <person name="Zhou Y."/>
        </authorList>
    </citation>
    <scope>NUCLEOTIDE SEQUENCE</scope>
    <source>
        <strain evidence="5">CGMCC 1.16134</strain>
    </source>
</reference>
<keyword evidence="6" id="KW-1185">Reference proteome</keyword>
<keyword evidence="4" id="KW-0812">Transmembrane</keyword>
<feature type="transmembrane region" description="Helical" evidence="4">
    <location>
        <begin position="315"/>
        <end position="337"/>
    </location>
</feature>
<evidence type="ECO:0000313" key="5">
    <source>
        <dbReference type="EMBL" id="GGF85183.1"/>
    </source>
</evidence>
<feature type="region of interest" description="Disordered" evidence="3">
    <location>
        <begin position="503"/>
        <end position="554"/>
    </location>
</feature>
<comment type="caution">
    <text evidence="5">The sequence shown here is derived from an EMBL/GenBank/DDBJ whole genome shotgun (WGS) entry which is preliminary data.</text>
</comment>
<dbReference type="GO" id="GO:0009847">
    <property type="term" value="P:spore germination"/>
    <property type="evidence" value="ECO:0007669"/>
    <property type="project" value="InterPro"/>
</dbReference>
<evidence type="ECO:0000256" key="1">
    <source>
        <dbReference type="ARBA" id="ARBA00005278"/>
    </source>
</evidence>